<dbReference type="Proteomes" id="UP000433309">
    <property type="component" value="Unassembled WGS sequence"/>
</dbReference>
<dbReference type="SUPFAM" id="SSF51905">
    <property type="entry name" value="FAD/NAD(P)-binding domain"/>
    <property type="match status" value="1"/>
</dbReference>
<dbReference type="Gene3D" id="3.50.50.60">
    <property type="entry name" value="FAD/NAD(P)-binding domain"/>
    <property type="match status" value="1"/>
</dbReference>
<keyword evidence="2" id="KW-0503">Monooxygenase</keyword>
<dbReference type="InterPro" id="IPR050493">
    <property type="entry name" value="FAD-dep_Monooxygenase_BioMet"/>
</dbReference>
<reference evidence="4 5" key="1">
    <citation type="submission" date="2019-11" db="EMBL/GenBank/DDBJ databases">
        <title>Novel species isolated from a subtropical stream in China.</title>
        <authorList>
            <person name="Lu H."/>
        </authorList>
    </citation>
    <scope>NUCLEOTIDE SEQUENCE [LARGE SCALE GENOMIC DNA]</scope>
    <source>
        <strain evidence="4 5">FT80W</strain>
    </source>
</reference>
<dbReference type="PRINTS" id="PR00420">
    <property type="entry name" value="RNGMNOXGNASE"/>
</dbReference>
<gene>
    <name evidence="4" type="ORF">GJ699_00945</name>
</gene>
<protein>
    <submittedName>
        <fullName evidence="4">FAD-binding protein</fullName>
    </submittedName>
</protein>
<dbReference type="NCBIfam" id="NF005313">
    <property type="entry name" value="PRK06847.1"/>
    <property type="match status" value="1"/>
</dbReference>
<dbReference type="EMBL" id="WKJK01000001">
    <property type="protein sequence ID" value="MRW88546.1"/>
    <property type="molecule type" value="Genomic_DNA"/>
</dbReference>
<dbReference type="PANTHER" id="PTHR13789">
    <property type="entry name" value="MONOOXYGENASE"/>
    <property type="match status" value="1"/>
</dbReference>
<evidence type="ECO:0000256" key="2">
    <source>
        <dbReference type="ARBA" id="ARBA00023033"/>
    </source>
</evidence>
<dbReference type="GO" id="GO:0071949">
    <property type="term" value="F:FAD binding"/>
    <property type="evidence" value="ECO:0007669"/>
    <property type="project" value="InterPro"/>
</dbReference>
<sequence>MHSQRVLIIGGGIGGMAAAISLRKRGFEVDLVELDPHWQVAGAGITISGPTLRAFATLGIIDEVLREGFCADGVNICDANGKLLTELPTPHLAGDTVPGGGGILRPVLARILSQATLASGTQVRLGTTFSEITQDEDGVDVVFSDGSRGRYDLLIGADGLNSRVRQAQFPDAAKPEFTGQGCWRALVPRPAAIDRPHIFMGPRVKAGVNPVSQDEMYLFFTLHMPGNPFIEPQDWPQRLAQELAGFGGTISAIRDGLDADSRILYRPLEKLLLTTPWHRGRVVLLGDAAHATTPHLASGAGAAVEDALVLAEELARAGSHEAAFKVYMERRLPRARMIVENSVALGELERTADAESKQQFSQLMRASQAALAAPI</sequence>
<dbReference type="InterPro" id="IPR002938">
    <property type="entry name" value="FAD-bd"/>
</dbReference>
<accession>A0A6I2KWG7</accession>
<evidence type="ECO:0000259" key="3">
    <source>
        <dbReference type="Pfam" id="PF01494"/>
    </source>
</evidence>
<dbReference type="GO" id="GO:0004497">
    <property type="term" value="F:monooxygenase activity"/>
    <property type="evidence" value="ECO:0007669"/>
    <property type="project" value="UniProtKB-KW"/>
</dbReference>
<feature type="domain" description="FAD-binding" evidence="3">
    <location>
        <begin position="5"/>
        <end position="342"/>
    </location>
</feature>
<name>A0A6I2KWG7_9BURK</name>
<evidence type="ECO:0000313" key="5">
    <source>
        <dbReference type="Proteomes" id="UP000433309"/>
    </source>
</evidence>
<evidence type="ECO:0000313" key="4">
    <source>
        <dbReference type="EMBL" id="MRW88546.1"/>
    </source>
</evidence>
<evidence type="ECO:0000256" key="1">
    <source>
        <dbReference type="ARBA" id="ARBA00023002"/>
    </source>
</evidence>
<dbReference type="PANTHER" id="PTHR13789:SF309">
    <property type="entry name" value="PUTATIVE (AFU_ORTHOLOGUE AFUA_6G14510)-RELATED"/>
    <property type="match status" value="1"/>
</dbReference>
<dbReference type="InterPro" id="IPR036188">
    <property type="entry name" value="FAD/NAD-bd_sf"/>
</dbReference>
<keyword evidence="5" id="KW-1185">Reference proteome</keyword>
<proteinExistence type="predicted"/>
<dbReference type="AlphaFoldDB" id="A0A6I2KWG7"/>
<organism evidence="4 5">
    <name type="scientific">Duganella guangzhouensis</name>
    <dbReference type="NCBI Taxonomy" id="2666084"/>
    <lineage>
        <taxon>Bacteria</taxon>
        <taxon>Pseudomonadati</taxon>
        <taxon>Pseudomonadota</taxon>
        <taxon>Betaproteobacteria</taxon>
        <taxon>Burkholderiales</taxon>
        <taxon>Oxalobacteraceae</taxon>
        <taxon>Telluria group</taxon>
        <taxon>Duganella</taxon>
    </lineage>
</organism>
<keyword evidence="1" id="KW-0560">Oxidoreductase</keyword>
<comment type="caution">
    <text evidence="4">The sequence shown here is derived from an EMBL/GenBank/DDBJ whole genome shotgun (WGS) entry which is preliminary data.</text>
</comment>
<dbReference type="Pfam" id="PF01494">
    <property type="entry name" value="FAD_binding_3"/>
    <property type="match status" value="1"/>
</dbReference>